<dbReference type="SUPFAM" id="SSF51735">
    <property type="entry name" value="NAD(P)-binding Rossmann-fold domains"/>
    <property type="match status" value="1"/>
</dbReference>
<evidence type="ECO:0000259" key="11">
    <source>
        <dbReference type="Pfam" id="PF18317"/>
    </source>
</evidence>
<comment type="function">
    <text evidence="8">Involved in the biosynthesis of the chorismate, which leads to the biosynthesis of aromatic amino acids. Catalyzes the reversible NADPH linked reduction of 3-dehydroshikimate (DHSA) to yield shikimate (SA).</text>
</comment>
<protein>
    <recommendedName>
        <fullName evidence="7 8">Multifunctional fusion protein</fullName>
    </recommendedName>
    <domain>
        <recommendedName>
            <fullName evidence="7">3-dehydroquinate dehydratase</fullName>
            <shortName evidence="7">3-dehydroquinase</shortName>
            <ecNumber evidence="7">4.2.1.10</ecNumber>
        </recommendedName>
        <alternativeName>
            <fullName evidence="7">Type I DHQase</fullName>
        </alternativeName>
        <alternativeName>
            <fullName evidence="7">Type I dehydroquinase</fullName>
            <shortName evidence="7">DHQ1</shortName>
        </alternativeName>
    </domain>
    <domain>
        <recommendedName>
            <fullName evidence="8">Shikimate dehydrogenase (NADP(+))</fullName>
            <shortName evidence="8">SDH</shortName>
            <ecNumber evidence="8">1.1.1.25</ecNumber>
        </recommendedName>
    </domain>
</protein>
<dbReference type="AlphaFoldDB" id="A0A432MFN9"/>
<feature type="binding site" evidence="8">
    <location>
        <position position="305"/>
    </location>
    <ligand>
        <name>shikimate</name>
        <dbReference type="ChEBI" id="CHEBI:36208"/>
    </ligand>
</feature>
<dbReference type="Pfam" id="PF18317">
    <property type="entry name" value="SDH_C"/>
    <property type="match status" value="1"/>
</dbReference>
<dbReference type="Gene3D" id="3.40.50.10860">
    <property type="entry name" value="Leucine Dehydrogenase, chain A, domain 1"/>
    <property type="match status" value="1"/>
</dbReference>
<feature type="domain" description="SDH C-terminal" evidence="11">
    <location>
        <begin position="460"/>
        <end position="489"/>
    </location>
</feature>
<dbReference type="Gene3D" id="3.20.20.70">
    <property type="entry name" value="Aldolase class I"/>
    <property type="match status" value="1"/>
</dbReference>
<dbReference type="SUPFAM" id="SSF53223">
    <property type="entry name" value="Aminoacid dehydrogenase-like, N-terminal domain"/>
    <property type="match status" value="1"/>
</dbReference>
<dbReference type="EC" id="1.1.1.25" evidence="8"/>
<comment type="similarity">
    <text evidence="8">Belongs to the shikimate dehydrogenase family.</text>
</comment>
<feature type="active site" description="Proton acceptor" evidence="8">
    <location>
        <position position="284"/>
    </location>
</feature>
<comment type="catalytic activity">
    <reaction evidence="6 8">
        <text>shikimate + NADP(+) = 3-dehydroshikimate + NADPH + H(+)</text>
        <dbReference type="Rhea" id="RHEA:17737"/>
        <dbReference type="ChEBI" id="CHEBI:15378"/>
        <dbReference type="ChEBI" id="CHEBI:16630"/>
        <dbReference type="ChEBI" id="CHEBI:36208"/>
        <dbReference type="ChEBI" id="CHEBI:57783"/>
        <dbReference type="ChEBI" id="CHEBI:58349"/>
        <dbReference type="EC" id="1.1.1.25"/>
    </reaction>
</comment>
<comment type="caution">
    <text evidence="12">The sequence shown here is derived from an EMBL/GenBank/DDBJ whole genome shotgun (WGS) entry which is preliminary data.</text>
</comment>
<feature type="binding site" evidence="7">
    <location>
        <begin position="30"/>
        <end position="32"/>
    </location>
    <ligand>
        <name>3-dehydroquinate</name>
        <dbReference type="ChEBI" id="CHEBI:32364"/>
    </ligand>
</feature>
<dbReference type="HAMAP" id="MF_00222">
    <property type="entry name" value="Shikimate_DH_AroE"/>
    <property type="match status" value="1"/>
</dbReference>
<feature type="binding site" evidence="8">
    <location>
        <begin position="352"/>
        <end position="356"/>
    </location>
    <ligand>
        <name>NADP(+)</name>
        <dbReference type="ChEBI" id="CHEBI:58349"/>
    </ligand>
</feature>
<evidence type="ECO:0000313" key="12">
    <source>
        <dbReference type="EMBL" id="RUL85036.1"/>
    </source>
</evidence>
<dbReference type="GO" id="GO:0009073">
    <property type="term" value="P:aromatic amino acid family biosynthetic process"/>
    <property type="evidence" value="ECO:0007669"/>
    <property type="project" value="UniProtKB-KW"/>
</dbReference>
<comment type="pathway">
    <text evidence="7">Metabolic intermediate biosynthesis; chorismate biosynthesis; chorismate from D-erythrose 4-phosphate and phosphoenolpyruvate: step 3/7.</text>
</comment>
<dbReference type="SUPFAM" id="SSF51569">
    <property type="entry name" value="Aldolase"/>
    <property type="match status" value="1"/>
</dbReference>
<dbReference type="RefSeq" id="WP_126727046.1">
    <property type="nucleotide sequence ID" value="NZ_RYZH01000042.1"/>
</dbReference>
<gene>
    <name evidence="8 12" type="primary">aroE</name>
    <name evidence="7" type="synonym">aroD</name>
    <name evidence="12" type="ORF">TsocGM_19020</name>
</gene>
<feature type="binding site" evidence="8">
    <location>
        <position position="320"/>
    </location>
    <ligand>
        <name>shikimate</name>
        <dbReference type="ChEBI" id="CHEBI:36208"/>
    </ligand>
</feature>
<dbReference type="InterPro" id="IPR013785">
    <property type="entry name" value="Aldolase_TIM"/>
</dbReference>
<feature type="binding site" evidence="8">
    <location>
        <begin position="233"/>
        <end position="235"/>
    </location>
    <ligand>
        <name>shikimate</name>
        <dbReference type="ChEBI" id="CHEBI:36208"/>
    </ligand>
</feature>
<dbReference type="InterPro" id="IPR041121">
    <property type="entry name" value="SDH_C"/>
</dbReference>
<proteinExistence type="inferred from homology"/>
<keyword evidence="5 7" id="KW-0057">Aromatic amino acid biosynthesis</keyword>
<evidence type="ECO:0000256" key="1">
    <source>
        <dbReference type="ARBA" id="ARBA00004871"/>
    </source>
</evidence>
<comment type="pathway">
    <text evidence="1 8">Metabolic intermediate biosynthesis; chorismate biosynthesis; chorismate from D-erythrose 4-phosphate and phosphoenolpyruvate: step 4/7.</text>
</comment>
<dbReference type="GO" id="GO:0003855">
    <property type="term" value="F:3-dehydroquinate dehydratase activity"/>
    <property type="evidence" value="ECO:0007669"/>
    <property type="project" value="UniProtKB-UniRule"/>
</dbReference>
<reference evidence="12 13" key="1">
    <citation type="submission" date="2018-12" db="EMBL/GenBank/DDBJ databases">
        <authorList>
            <person name="Toschakov S.V."/>
        </authorList>
    </citation>
    <scope>NUCLEOTIDE SEQUENCE [LARGE SCALE GENOMIC DNA]</scope>
    <source>
        <strain evidence="12 13">GM2012</strain>
    </source>
</reference>
<feature type="active site" description="Schiff-base intermediate with substrate" evidence="7">
    <location>
        <position position="136"/>
    </location>
</feature>
<dbReference type="InterPro" id="IPR006151">
    <property type="entry name" value="Shikm_DH/Glu-tRNA_Rdtase"/>
</dbReference>
<dbReference type="Proteomes" id="UP000280296">
    <property type="component" value="Unassembled WGS sequence"/>
</dbReference>
<evidence type="ECO:0000256" key="2">
    <source>
        <dbReference type="ARBA" id="ARBA00022605"/>
    </source>
</evidence>
<dbReference type="Pfam" id="PF01487">
    <property type="entry name" value="DHquinase_I"/>
    <property type="match status" value="1"/>
</dbReference>
<dbReference type="OrthoDB" id="9792692at2"/>
<name>A0A432MFN9_9BACT</name>
<dbReference type="EMBL" id="RYZH01000042">
    <property type="protein sequence ID" value="RUL85036.1"/>
    <property type="molecule type" value="Genomic_DNA"/>
</dbReference>
<evidence type="ECO:0000259" key="10">
    <source>
        <dbReference type="Pfam" id="PF08501"/>
    </source>
</evidence>
<dbReference type="PANTHER" id="PTHR21089">
    <property type="entry name" value="SHIKIMATE DEHYDROGENASE"/>
    <property type="match status" value="1"/>
</dbReference>
<feature type="domain" description="Shikimate dehydrogenase substrate binding N-terminal" evidence="10">
    <location>
        <begin position="225"/>
        <end position="307"/>
    </location>
</feature>
<feature type="binding site" evidence="8">
    <location>
        <position position="437"/>
    </location>
    <ligand>
        <name>NADP(+)</name>
        <dbReference type="ChEBI" id="CHEBI:58349"/>
    </ligand>
</feature>
<feature type="binding site" evidence="8">
    <location>
        <position position="280"/>
    </location>
    <ligand>
        <name>shikimate</name>
        <dbReference type="ChEBI" id="CHEBI:36208"/>
    </ligand>
</feature>
<feature type="domain" description="Quinate/shikimate 5-dehydrogenase/glutamyl-tRNA reductase" evidence="9">
    <location>
        <begin position="343"/>
        <end position="391"/>
    </location>
</feature>
<feature type="binding site" evidence="8">
    <location>
        <position position="460"/>
    </location>
    <ligand>
        <name>NADP(+)</name>
        <dbReference type="ChEBI" id="CHEBI:58349"/>
    </ligand>
</feature>
<dbReference type="Pfam" id="PF01488">
    <property type="entry name" value="Shikimate_DH"/>
    <property type="match status" value="1"/>
</dbReference>
<evidence type="ECO:0000313" key="13">
    <source>
        <dbReference type="Proteomes" id="UP000280296"/>
    </source>
</evidence>
<feature type="active site" description="Proton donor/acceptor" evidence="7">
    <location>
        <position position="111"/>
    </location>
</feature>
<feature type="binding site" evidence="8">
    <location>
        <position position="439"/>
    </location>
    <ligand>
        <name>shikimate</name>
        <dbReference type="ChEBI" id="CHEBI:36208"/>
    </ligand>
</feature>
<dbReference type="InterPro" id="IPR013708">
    <property type="entry name" value="Shikimate_DH-bd_N"/>
</dbReference>
<dbReference type="InterPro" id="IPR001381">
    <property type="entry name" value="DHquinase_I"/>
</dbReference>
<feature type="binding site" evidence="7">
    <location>
        <position position="58"/>
    </location>
    <ligand>
        <name>3-dehydroquinate</name>
        <dbReference type="ChEBI" id="CHEBI:32364"/>
    </ligand>
</feature>
<keyword evidence="7" id="KW-0456">Lyase</keyword>
<comment type="catalytic activity">
    <reaction evidence="7">
        <text>3-dehydroquinate = 3-dehydroshikimate + H2O</text>
        <dbReference type="Rhea" id="RHEA:21096"/>
        <dbReference type="ChEBI" id="CHEBI:15377"/>
        <dbReference type="ChEBI" id="CHEBI:16630"/>
        <dbReference type="ChEBI" id="CHEBI:32364"/>
        <dbReference type="EC" id="4.2.1.10"/>
    </reaction>
</comment>
<evidence type="ECO:0000256" key="4">
    <source>
        <dbReference type="ARBA" id="ARBA00023002"/>
    </source>
</evidence>
<comment type="subunit">
    <text evidence="7">Homodimer.</text>
</comment>
<dbReference type="InterPro" id="IPR011342">
    <property type="entry name" value="Shikimate_DH"/>
</dbReference>
<keyword evidence="3 8" id="KW-0521">NADP</keyword>
<dbReference type="NCBIfam" id="TIGR00507">
    <property type="entry name" value="aroE"/>
    <property type="match status" value="1"/>
</dbReference>
<evidence type="ECO:0000256" key="3">
    <source>
        <dbReference type="ARBA" id="ARBA00022857"/>
    </source>
</evidence>
<reference evidence="12 13" key="2">
    <citation type="submission" date="2019-01" db="EMBL/GenBank/DDBJ databases">
        <title>Tautonia sociabilis, a novel thermotolerant planctomycete of Isosphaeraceae family, isolated from a 4000 m deep subterranean habitat.</title>
        <authorList>
            <person name="Kovaleva O.L."/>
            <person name="Elcheninov A.G."/>
            <person name="Van Heerden E."/>
            <person name="Toshchakov S.V."/>
            <person name="Novikov A."/>
            <person name="Bonch-Osmolovskaya E.A."/>
            <person name="Kublanov I.V."/>
        </authorList>
    </citation>
    <scope>NUCLEOTIDE SEQUENCE [LARGE SCALE GENOMIC DNA]</scope>
    <source>
        <strain evidence="12 13">GM2012</strain>
    </source>
</reference>
<dbReference type="HAMAP" id="MF_00214">
    <property type="entry name" value="AroD"/>
    <property type="match status" value="1"/>
</dbReference>
<accession>A0A432MFN9</accession>
<dbReference type="GO" id="GO:0019632">
    <property type="term" value="P:shikimate metabolic process"/>
    <property type="evidence" value="ECO:0007669"/>
    <property type="project" value="InterPro"/>
</dbReference>
<feature type="binding site" evidence="7">
    <location>
        <position position="176"/>
    </location>
    <ligand>
        <name>3-dehydroquinate</name>
        <dbReference type="ChEBI" id="CHEBI:32364"/>
    </ligand>
</feature>
<dbReference type="InterPro" id="IPR022893">
    <property type="entry name" value="Shikimate_DH_fam"/>
</dbReference>
<comment type="function">
    <text evidence="7">Involved in the third step of the chorismate pathway, which leads to the biosynthesis of aromatic amino acids. Catalyzes the cis-dehydration of 3-dehydroquinate (DHQ) and introduces the first double bond of the aromatic ring to yield 3-dehydroshikimate.</text>
</comment>
<dbReference type="GO" id="GO:0009423">
    <property type="term" value="P:chorismate biosynthetic process"/>
    <property type="evidence" value="ECO:0007669"/>
    <property type="project" value="UniProtKB-UniRule"/>
</dbReference>
<comment type="similarity">
    <text evidence="7">Belongs to the type-I 3-dehydroquinase family.</text>
</comment>
<dbReference type="GO" id="GO:0005829">
    <property type="term" value="C:cytosol"/>
    <property type="evidence" value="ECO:0007669"/>
    <property type="project" value="TreeGrafter"/>
</dbReference>
<feature type="binding site" evidence="8">
    <location>
        <position position="467"/>
    </location>
    <ligand>
        <name>shikimate</name>
        <dbReference type="ChEBI" id="CHEBI:36208"/>
    </ligand>
</feature>
<dbReference type="CDD" id="cd00502">
    <property type="entry name" value="DHQase_I"/>
    <property type="match status" value="1"/>
</dbReference>
<dbReference type="UniPathway" id="UPA00053">
    <property type="reaction ID" value="UER00086"/>
</dbReference>
<dbReference type="Pfam" id="PF08501">
    <property type="entry name" value="Shikimate_dh_N"/>
    <property type="match status" value="1"/>
</dbReference>
<evidence type="ECO:0000256" key="6">
    <source>
        <dbReference type="ARBA" id="ARBA00049442"/>
    </source>
</evidence>
<evidence type="ECO:0000256" key="8">
    <source>
        <dbReference type="HAMAP-Rule" id="MF_00222"/>
    </source>
</evidence>
<dbReference type="GO" id="GO:0050661">
    <property type="term" value="F:NADP binding"/>
    <property type="evidence" value="ECO:0007669"/>
    <property type="project" value="InterPro"/>
</dbReference>
<dbReference type="InterPro" id="IPR036291">
    <property type="entry name" value="NAD(P)-bd_dom_sf"/>
</dbReference>
<keyword evidence="2 7" id="KW-0028">Amino-acid biosynthesis</keyword>
<keyword evidence="13" id="KW-1185">Reference proteome</keyword>
<evidence type="ECO:0000256" key="7">
    <source>
        <dbReference type="HAMAP-Rule" id="MF_00214"/>
    </source>
</evidence>
<evidence type="ECO:0000259" key="9">
    <source>
        <dbReference type="Pfam" id="PF01488"/>
    </source>
</evidence>
<dbReference type="GO" id="GO:0004764">
    <property type="term" value="F:shikimate 3-dehydrogenase (NADP+) activity"/>
    <property type="evidence" value="ECO:0007669"/>
    <property type="project" value="UniProtKB-UniRule"/>
</dbReference>
<sequence length="498" mass="54458">MICVTLGRGRHRTLLEEWKQAAEAGAELVELRVDCLRSEINLKRLLSDRPTPLVFTIRRGADGGLWRGNEEKRLLLIREAIVAGVDYVDLEVDIARSIPRFGKTKRIVSYHNFRETPEDLDAIVAQAREANADIVKIATMAKTVSDASRVLETAARSSESVPTIGLAMGPLGVFTRILGRKYGAPFTYAGFNPERTFAPGMLSFDELRRDYAYNRITKDSLVYAVIGDPIAHSLSPAVHNAAFQKLGLHAVYVPLLIPSGKLRPSLETLSWLDLRGLSVTIPHKEAILPMLKQVDGAVERLKACNTVVIKDGVWTGHNTDYHAALGVLEEAVGGSPGDENSVLVDKQVLILGAGGVARTIAYGLVRRGAGVALTNRDDERAARVASEIGCRHVSWAARASTPCDILINGTPVGMYPNLDETPVPPAAFRAGMVAFDTIYHPENTMFLKLARERECKTVSGVDMFVRQAALQFTLFTGREAPVEVMREAVARKLGVTRD</sequence>
<keyword evidence="7" id="KW-0704">Schiff base</keyword>
<comment type="caution">
    <text evidence="7">Lacks conserved residue(s) required for the propagation of feature annotation.</text>
</comment>
<organism evidence="12 13">
    <name type="scientific">Tautonia sociabilis</name>
    <dbReference type="NCBI Taxonomy" id="2080755"/>
    <lineage>
        <taxon>Bacteria</taxon>
        <taxon>Pseudomonadati</taxon>
        <taxon>Planctomycetota</taxon>
        <taxon>Planctomycetia</taxon>
        <taxon>Isosphaerales</taxon>
        <taxon>Isosphaeraceae</taxon>
        <taxon>Tautonia</taxon>
    </lineage>
</organism>
<dbReference type="InterPro" id="IPR046346">
    <property type="entry name" value="Aminoacid_DH-like_N_sf"/>
</dbReference>
<dbReference type="CDD" id="cd01065">
    <property type="entry name" value="NAD_bind_Shikimate_DH"/>
    <property type="match status" value="1"/>
</dbReference>
<evidence type="ECO:0000256" key="5">
    <source>
        <dbReference type="ARBA" id="ARBA00023141"/>
    </source>
</evidence>
<dbReference type="GO" id="GO:0008652">
    <property type="term" value="P:amino acid biosynthetic process"/>
    <property type="evidence" value="ECO:0007669"/>
    <property type="project" value="UniProtKB-KW"/>
</dbReference>
<dbReference type="Gene3D" id="3.40.50.720">
    <property type="entry name" value="NAD(P)-binding Rossmann-like Domain"/>
    <property type="match status" value="1"/>
</dbReference>
<dbReference type="PANTHER" id="PTHR21089:SF1">
    <property type="entry name" value="BIFUNCTIONAL 3-DEHYDROQUINATE DEHYDRATASE_SHIKIMATE DEHYDROGENASE, CHLOROPLASTIC"/>
    <property type="match status" value="1"/>
</dbReference>
<dbReference type="EC" id="4.2.1.10" evidence="7"/>
<keyword evidence="4 8" id="KW-0560">Oxidoreductase</keyword>